<proteinExistence type="predicted"/>
<dbReference type="Proteomes" id="UP000183947">
    <property type="component" value="Unassembled WGS sequence"/>
</dbReference>
<sequence length="179" mass="19566">MKTTLILILAIVLLRSSVAQACSCINPSGTEQKKIAAAYQQDALIFVGRVLRVDTVTTTDTVRVAPTPTGSGGEQVHILQHKKLQYTFAVSRKLKGEVSGRTVRVATEMQSASCGRLFRVGGRYLVHTFLVSQKESLSGGEPENISPYYATSLCNRGQELNKTKRAELKQLRELARAEG</sequence>
<dbReference type="AlphaFoldDB" id="A0A1M6RKD3"/>
<protein>
    <recommendedName>
        <fullName evidence="4">Tissue inhibitor of metalloproteinase</fullName>
    </recommendedName>
</protein>
<evidence type="ECO:0000313" key="3">
    <source>
        <dbReference type="Proteomes" id="UP000183947"/>
    </source>
</evidence>
<feature type="chain" id="PRO_5009920644" description="Tissue inhibitor of metalloproteinase" evidence="1">
    <location>
        <begin position="22"/>
        <end position="179"/>
    </location>
</feature>
<dbReference type="InterPro" id="IPR008993">
    <property type="entry name" value="TIMP-like_OB-fold"/>
</dbReference>
<dbReference type="EMBL" id="FRAS01000002">
    <property type="protein sequence ID" value="SHK32797.1"/>
    <property type="molecule type" value="Genomic_DNA"/>
</dbReference>
<feature type="signal peptide" evidence="1">
    <location>
        <begin position="1"/>
        <end position="21"/>
    </location>
</feature>
<dbReference type="OrthoDB" id="880729at2"/>
<dbReference type="Gene3D" id="2.40.50.120">
    <property type="match status" value="1"/>
</dbReference>
<keyword evidence="1" id="KW-0732">Signal</keyword>
<evidence type="ECO:0000256" key="1">
    <source>
        <dbReference type="SAM" id="SignalP"/>
    </source>
</evidence>
<dbReference type="RefSeq" id="WP_073281340.1">
    <property type="nucleotide sequence ID" value="NZ_FRAS01000002.1"/>
</dbReference>
<dbReference type="SUPFAM" id="SSF50242">
    <property type="entry name" value="TIMP-like"/>
    <property type="match status" value="1"/>
</dbReference>
<reference evidence="3" key="1">
    <citation type="submission" date="2016-11" db="EMBL/GenBank/DDBJ databases">
        <authorList>
            <person name="Varghese N."/>
            <person name="Submissions S."/>
        </authorList>
    </citation>
    <scope>NUCLEOTIDE SEQUENCE [LARGE SCALE GENOMIC DNA]</scope>
    <source>
        <strain evidence="3">DSM 18569</strain>
    </source>
</reference>
<accession>A0A1M6RKD3</accession>
<evidence type="ECO:0008006" key="4">
    <source>
        <dbReference type="Google" id="ProtNLM"/>
    </source>
</evidence>
<gene>
    <name evidence="2" type="ORF">SAMN02746009_00732</name>
</gene>
<organism evidence="2 3">
    <name type="scientific">Hymenobacter psychrotolerans DSM 18569</name>
    <dbReference type="NCBI Taxonomy" id="1121959"/>
    <lineage>
        <taxon>Bacteria</taxon>
        <taxon>Pseudomonadati</taxon>
        <taxon>Bacteroidota</taxon>
        <taxon>Cytophagia</taxon>
        <taxon>Cytophagales</taxon>
        <taxon>Hymenobacteraceae</taxon>
        <taxon>Hymenobacter</taxon>
    </lineage>
</organism>
<evidence type="ECO:0000313" key="2">
    <source>
        <dbReference type="EMBL" id="SHK32797.1"/>
    </source>
</evidence>
<name>A0A1M6RKD3_9BACT</name>
<dbReference type="STRING" id="1121959.SAMN02746009_00732"/>
<keyword evidence="3" id="KW-1185">Reference proteome</keyword>